<dbReference type="InterPro" id="IPR016160">
    <property type="entry name" value="Ald_DH_CS_CYS"/>
</dbReference>
<evidence type="ECO:0000313" key="6">
    <source>
        <dbReference type="EMBL" id="KKT62550.1"/>
    </source>
</evidence>
<dbReference type="FunFam" id="3.40.605.10:FF:000007">
    <property type="entry name" value="NAD/NADP-dependent betaine aldehyde dehydrogenase"/>
    <property type="match status" value="1"/>
</dbReference>
<evidence type="ECO:0000256" key="1">
    <source>
        <dbReference type="ARBA" id="ARBA00009986"/>
    </source>
</evidence>
<dbReference type="Pfam" id="PF00171">
    <property type="entry name" value="Aldedh"/>
    <property type="match status" value="1"/>
</dbReference>
<evidence type="ECO:0000256" key="3">
    <source>
        <dbReference type="PROSITE-ProRule" id="PRU10007"/>
    </source>
</evidence>
<feature type="active site" evidence="3">
    <location>
        <position position="252"/>
    </location>
</feature>
<comment type="caution">
    <text evidence="6">The sequence shown here is derived from an EMBL/GenBank/DDBJ whole genome shotgun (WGS) entry which is preliminary data.</text>
</comment>
<evidence type="ECO:0000259" key="5">
    <source>
        <dbReference type="Pfam" id="PF00171"/>
    </source>
</evidence>
<evidence type="ECO:0000313" key="7">
    <source>
        <dbReference type="Proteomes" id="UP000033945"/>
    </source>
</evidence>
<dbReference type="AlphaFoldDB" id="A0A0G1ITT3"/>
<dbReference type="InterPro" id="IPR016161">
    <property type="entry name" value="Ald_DH/histidinol_DH"/>
</dbReference>
<dbReference type="InterPro" id="IPR016163">
    <property type="entry name" value="Ald_DH_C"/>
</dbReference>
<organism evidence="6 7">
    <name type="scientific">Candidatus Giovannonibacteria bacterium GW2011_GWA2_44_26</name>
    <dbReference type="NCBI Taxonomy" id="1618648"/>
    <lineage>
        <taxon>Bacteria</taxon>
        <taxon>Candidatus Giovannoniibacteriota</taxon>
    </lineage>
</organism>
<dbReference type="SUPFAM" id="SSF53720">
    <property type="entry name" value="ALDH-like"/>
    <property type="match status" value="1"/>
</dbReference>
<protein>
    <submittedName>
        <fullName evidence="6">Aldehyde dehydrogenase (NAD) family protein</fullName>
    </submittedName>
</protein>
<feature type="domain" description="Aldehyde dehydrogenase" evidence="5">
    <location>
        <begin position="23"/>
        <end position="474"/>
    </location>
</feature>
<proteinExistence type="inferred from homology"/>
<dbReference type="Proteomes" id="UP000033945">
    <property type="component" value="Unassembled WGS sequence"/>
</dbReference>
<dbReference type="PROSITE" id="PS00070">
    <property type="entry name" value="ALDEHYDE_DEHYDR_CYS"/>
    <property type="match status" value="1"/>
</dbReference>
<reference evidence="6 7" key="1">
    <citation type="journal article" date="2015" name="Nature">
        <title>rRNA introns, odd ribosomes, and small enigmatic genomes across a large radiation of phyla.</title>
        <authorList>
            <person name="Brown C.T."/>
            <person name="Hug L.A."/>
            <person name="Thomas B.C."/>
            <person name="Sharon I."/>
            <person name="Castelle C.J."/>
            <person name="Singh A."/>
            <person name="Wilkins M.J."/>
            <person name="Williams K.H."/>
            <person name="Banfield J.F."/>
        </authorList>
    </citation>
    <scope>NUCLEOTIDE SEQUENCE [LARGE SCALE GENOMIC DNA]</scope>
</reference>
<gene>
    <name evidence="6" type="ORF">UW55_C0011G0014</name>
</gene>
<dbReference type="PANTHER" id="PTHR11699">
    <property type="entry name" value="ALDEHYDE DEHYDROGENASE-RELATED"/>
    <property type="match status" value="1"/>
</dbReference>
<dbReference type="Gene3D" id="3.40.309.10">
    <property type="entry name" value="Aldehyde Dehydrogenase, Chain A, domain 2"/>
    <property type="match status" value="1"/>
</dbReference>
<keyword evidence="2 4" id="KW-0560">Oxidoreductase</keyword>
<dbReference type="CDD" id="cd07078">
    <property type="entry name" value="ALDH"/>
    <property type="match status" value="1"/>
</dbReference>
<evidence type="ECO:0000256" key="2">
    <source>
        <dbReference type="ARBA" id="ARBA00023002"/>
    </source>
</evidence>
<name>A0A0G1ITT3_9BACT</name>
<dbReference type="GO" id="GO:0016620">
    <property type="term" value="F:oxidoreductase activity, acting on the aldehyde or oxo group of donors, NAD or NADP as acceptor"/>
    <property type="evidence" value="ECO:0007669"/>
    <property type="project" value="InterPro"/>
</dbReference>
<evidence type="ECO:0000256" key="4">
    <source>
        <dbReference type="RuleBase" id="RU003345"/>
    </source>
</evidence>
<dbReference type="EMBL" id="LCIT01000011">
    <property type="protein sequence ID" value="KKT62550.1"/>
    <property type="molecule type" value="Genomic_DNA"/>
</dbReference>
<dbReference type="InterPro" id="IPR015590">
    <property type="entry name" value="Aldehyde_DH_dom"/>
</dbReference>
<sequence>MKEKYPKKIGHWINDKEVTSGGRFFEKDNPANGEIIARVARGSERDVQKAIRRAEAAQKSWAQTPVIKRADKIREIVFKLQEKKKELAEIIFLELGKSLKNALAEIDAALECGFFFAGEGRRFYGEVLPSANEFKHVELARVPIGTGAIITSFNNPAAGICWKAFPALLCGNAVILKSHEYTPYTGIVMAKIFKEADLPAGLFSVVQGFGPEVVFPLAADPRIKFISLTGSVRTARAIIKASAENLTKVSIESGGKNPLIVCDDADLEKAADAAVASAFIDAGQRCAAASRIIVFEKVYEKFKKIFLGKVNKLKVGKGDDDDCGAVISKKRFDEILKDIAAAKKVGKLLSGGGAIGKTGYFIAPTVFERISPNSELSKKEIFGPVTFLYKAHDFKSALSIANNSDYKLAGSIHTSSLSRANKFIRNFEAGVARVNGPTHGSEPHMPFGGVGLSGNGWREPGAKALDFYSEWKQISIEYDPAKINEK</sequence>
<dbReference type="InterPro" id="IPR029510">
    <property type="entry name" value="Ald_DH_CS_GLU"/>
</dbReference>
<dbReference type="PROSITE" id="PS00687">
    <property type="entry name" value="ALDEHYDE_DEHYDR_GLU"/>
    <property type="match status" value="1"/>
</dbReference>
<dbReference type="InterPro" id="IPR016162">
    <property type="entry name" value="Ald_DH_N"/>
</dbReference>
<dbReference type="Gene3D" id="3.40.605.10">
    <property type="entry name" value="Aldehyde Dehydrogenase, Chain A, domain 1"/>
    <property type="match status" value="1"/>
</dbReference>
<accession>A0A0G1ITT3</accession>
<comment type="similarity">
    <text evidence="1 4">Belongs to the aldehyde dehydrogenase family.</text>
</comment>